<dbReference type="EMBL" id="DUZY01000001">
    <property type="protein sequence ID" value="DAD19876.1"/>
    <property type="molecule type" value="Genomic_DNA"/>
</dbReference>
<evidence type="ECO:0000313" key="4">
    <source>
        <dbReference type="Proteomes" id="UP000607653"/>
    </source>
</evidence>
<sequence>MLSAYASLTASTMLIRLVANEFIPHQIQDYIFSGLRYLFSPRPSQLMLIFEEFSGITRNQVYEAAELYHEDHPLDRTSKGVQGPQRKEPCHHNKERQRGRGCLRRSSAQMEIRLL</sequence>
<name>A0A822XLR1_NELNU</name>
<feature type="domain" description="AAA-type ATPase N-terminal" evidence="2">
    <location>
        <begin position="23"/>
        <end position="70"/>
    </location>
</feature>
<reference evidence="3 4" key="1">
    <citation type="journal article" date="2020" name="Mol. Biol. Evol.">
        <title>Distinct Expression and Methylation Patterns for Genes with Different Fates following a Single Whole-Genome Duplication in Flowering Plants.</title>
        <authorList>
            <person name="Shi T."/>
            <person name="Rahmani R.S."/>
            <person name="Gugger P.F."/>
            <person name="Wang M."/>
            <person name="Li H."/>
            <person name="Zhang Y."/>
            <person name="Li Z."/>
            <person name="Wang Q."/>
            <person name="Van de Peer Y."/>
            <person name="Marchal K."/>
            <person name="Chen J."/>
        </authorList>
    </citation>
    <scope>NUCLEOTIDE SEQUENCE [LARGE SCALE GENOMIC DNA]</scope>
    <source>
        <tissue evidence="3">Leaf</tissue>
    </source>
</reference>
<proteinExistence type="predicted"/>
<gene>
    <name evidence="3" type="ORF">HUJ06_021339</name>
</gene>
<dbReference type="Proteomes" id="UP000607653">
    <property type="component" value="Unassembled WGS sequence"/>
</dbReference>
<keyword evidence="4" id="KW-1185">Reference proteome</keyword>
<dbReference type="AlphaFoldDB" id="A0A822XLR1"/>
<dbReference type="Pfam" id="PF14363">
    <property type="entry name" value="AAA_assoc"/>
    <property type="match status" value="1"/>
</dbReference>
<feature type="region of interest" description="Disordered" evidence="1">
    <location>
        <begin position="72"/>
        <end position="106"/>
    </location>
</feature>
<protein>
    <recommendedName>
        <fullName evidence="2">AAA-type ATPase N-terminal domain-containing protein</fullName>
    </recommendedName>
</protein>
<accession>A0A822XLR1</accession>
<evidence type="ECO:0000256" key="1">
    <source>
        <dbReference type="SAM" id="MobiDB-lite"/>
    </source>
</evidence>
<evidence type="ECO:0000313" key="3">
    <source>
        <dbReference type="EMBL" id="DAD19876.1"/>
    </source>
</evidence>
<organism evidence="3 4">
    <name type="scientific">Nelumbo nucifera</name>
    <name type="common">Sacred lotus</name>
    <dbReference type="NCBI Taxonomy" id="4432"/>
    <lineage>
        <taxon>Eukaryota</taxon>
        <taxon>Viridiplantae</taxon>
        <taxon>Streptophyta</taxon>
        <taxon>Embryophyta</taxon>
        <taxon>Tracheophyta</taxon>
        <taxon>Spermatophyta</taxon>
        <taxon>Magnoliopsida</taxon>
        <taxon>Proteales</taxon>
        <taxon>Nelumbonaceae</taxon>
        <taxon>Nelumbo</taxon>
    </lineage>
</organism>
<comment type="caution">
    <text evidence="3">The sequence shown here is derived from an EMBL/GenBank/DDBJ whole genome shotgun (WGS) entry which is preliminary data.</text>
</comment>
<feature type="compositionally biased region" description="Basic and acidic residues" evidence="1">
    <location>
        <begin position="85"/>
        <end position="98"/>
    </location>
</feature>
<evidence type="ECO:0000259" key="2">
    <source>
        <dbReference type="Pfam" id="PF14363"/>
    </source>
</evidence>
<dbReference type="InterPro" id="IPR025753">
    <property type="entry name" value="AAA_N_dom"/>
</dbReference>